<comment type="subunit">
    <text evidence="1">Homodimer.</text>
</comment>
<accession>A0AAV8HJX0</accession>
<feature type="domain" description="Stress-response A/B barrel" evidence="2">
    <location>
        <begin position="103"/>
        <end position="200"/>
    </location>
</feature>
<evidence type="ECO:0000313" key="3">
    <source>
        <dbReference type="EMBL" id="KAJ4815471.1"/>
    </source>
</evidence>
<dbReference type="SUPFAM" id="SSF54909">
    <property type="entry name" value="Dimeric alpha+beta barrel"/>
    <property type="match status" value="2"/>
</dbReference>
<protein>
    <submittedName>
        <fullName evidence="3">Stress-response A/B barrel domain-containing protein UP3</fullName>
    </submittedName>
</protein>
<gene>
    <name evidence="3" type="ORF">LUZ62_028037</name>
</gene>
<dbReference type="Proteomes" id="UP001140206">
    <property type="component" value="Chromosome 1"/>
</dbReference>
<dbReference type="SMART" id="SM00886">
    <property type="entry name" value="Dabb"/>
    <property type="match status" value="2"/>
</dbReference>
<dbReference type="InterPro" id="IPR013097">
    <property type="entry name" value="Dabb"/>
</dbReference>
<dbReference type="Pfam" id="PF07876">
    <property type="entry name" value="Dabb"/>
    <property type="match status" value="2"/>
</dbReference>
<comment type="caution">
    <text evidence="3">The sequence shown here is derived from an EMBL/GenBank/DDBJ whole genome shotgun (WGS) entry which is preliminary data.</text>
</comment>
<dbReference type="InterPro" id="IPR044662">
    <property type="entry name" value="HS1/DABB1-like"/>
</dbReference>
<sequence>MRALFIGHVNRTEPSPSIFNAKRDHNIYASTEPASTQSPPRPRFIFLCQNETMLCLNLKPLHSVRFRPHSFLVKPQSLRSSSTSLRLSTSASASMSTSSSSTIEHFVLFKLRPSTDPSKIDTMISSLRALSSLPSVSHFSAGPILRLRSAAASELAFTHLLHSRYESKEKLSEYANDPAHVKVVKECVLPIADDVMAVDWVAEGVAPGPIAPGSAIRLTFAKLKEGSDATELTSALASAKDDAGATLVSYGENFSPARAKGYSFGLLAAFPKVDDLEKLTGGHVEAIKEKVKPILESVIVLDFVVSEPPPSSAHL</sequence>
<organism evidence="3 4">
    <name type="scientific">Rhynchospora pubera</name>
    <dbReference type="NCBI Taxonomy" id="906938"/>
    <lineage>
        <taxon>Eukaryota</taxon>
        <taxon>Viridiplantae</taxon>
        <taxon>Streptophyta</taxon>
        <taxon>Embryophyta</taxon>
        <taxon>Tracheophyta</taxon>
        <taxon>Spermatophyta</taxon>
        <taxon>Magnoliopsida</taxon>
        <taxon>Liliopsida</taxon>
        <taxon>Poales</taxon>
        <taxon>Cyperaceae</taxon>
        <taxon>Cyperoideae</taxon>
        <taxon>Rhynchosporeae</taxon>
        <taxon>Rhynchospora</taxon>
    </lineage>
</organism>
<reference evidence="3" key="1">
    <citation type="submission" date="2022-08" db="EMBL/GenBank/DDBJ databases">
        <authorList>
            <person name="Marques A."/>
        </authorList>
    </citation>
    <scope>NUCLEOTIDE SEQUENCE</scope>
    <source>
        <strain evidence="3">RhyPub2mFocal</strain>
        <tissue evidence="3">Leaves</tissue>
    </source>
</reference>
<evidence type="ECO:0000256" key="1">
    <source>
        <dbReference type="ARBA" id="ARBA00011738"/>
    </source>
</evidence>
<dbReference type="InterPro" id="IPR011008">
    <property type="entry name" value="Dimeric_a/b-barrel"/>
</dbReference>
<feature type="domain" description="Stress-response A/B barrel" evidence="2">
    <location>
        <begin position="215"/>
        <end position="303"/>
    </location>
</feature>
<dbReference type="EMBL" id="JAMFTS010000001">
    <property type="protein sequence ID" value="KAJ4815471.1"/>
    <property type="molecule type" value="Genomic_DNA"/>
</dbReference>
<dbReference type="PANTHER" id="PTHR33178">
    <property type="match status" value="1"/>
</dbReference>
<keyword evidence="4" id="KW-1185">Reference proteome</keyword>
<evidence type="ECO:0000313" key="4">
    <source>
        <dbReference type="Proteomes" id="UP001140206"/>
    </source>
</evidence>
<dbReference type="PANTHER" id="PTHR33178:SF3">
    <property type="entry name" value="STRESS-RESPONSE A_B BARREL DOMAIN-CONTAINING PROTEIN UP3"/>
    <property type="match status" value="1"/>
</dbReference>
<evidence type="ECO:0000259" key="2">
    <source>
        <dbReference type="PROSITE" id="PS51502"/>
    </source>
</evidence>
<dbReference type="Gene3D" id="3.30.70.100">
    <property type="match status" value="2"/>
</dbReference>
<dbReference type="PROSITE" id="PS51502">
    <property type="entry name" value="S_R_A_B_BARREL"/>
    <property type="match status" value="2"/>
</dbReference>
<proteinExistence type="predicted"/>
<name>A0AAV8HJX0_9POAL</name>
<dbReference type="AlphaFoldDB" id="A0AAV8HJX0"/>